<dbReference type="EMBL" id="JADEVV010000005">
    <property type="protein sequence ID" value="MBE9252744.1"/>
    <property type="molecule type" value="Genomic_DNA"/>
</dbReference>
<comment type="caution">
    <text evidence="2">The sequence shown here is derived from an EMBL/GenBank/DDBJ whole genome shotgun (WGS) entry which is preliminary data.</text>
</comment>
<dbReference type="RefSeq" id="WP_194018805.1">
    <property type="nucleotide sequence ID" value="NZ_JADEVV010000005.1"/>
</dbReference>
<evidence type="ECO:0000313" key="3">
    <source>
        <dbReference type="Proteomes" id="UP000658720"/>
    </source>
</evidence>
<dbReference type="InterPro" id="IPR029060">
    <property type="entry name" value="PIN-like_dom_sf"/>
</dbReference>
<feature type="domain" description="PIN" evidence="1">
    <location>
        <begin position="1"/>
        <end position="117"/>
    </location>
</feature>
<reference evidence="2 3" key="1">
    <citation type="submission" date="2020-10" db="EMBL/GenBank/DDBJ databases">
        <authorList>
            <person name="Castelo-Branco R."/>
            <person name="Eusebio N."/>
            <person name="Adriana R."/>
            <person name="Vieira A."/>
            <person name="Brugerolle De Fraissinette N."/>
            <person name="Rezende De Castro R."/>
            <person name="Schneider M.P."/>
            <person name="Vasconcelos V."/>
            <person name="Leao P.N."/>
        </authorList>
    </citation>
    <scope>NUCLEOTIDE SEQUENCE [LARGE SCALE GENOMIC DNA]</scope>
    <source>
        <strain evidence="2 3">LEGE 00031</strain>
    </source>
</reference>
<dbReference type="PANTHER" id="PTHR34610:SF4">
    <property type="entry name" value="SLL8027 PROTEIN"/>
    <property type="match status" value="1"/>
</dbReference>
<dbReference type="SUPFAM" id="SSF88723">
    <property type="entry name" value="PIN domain-like"/>
    <property type="match status" value="1"/>
</dbReference>
<dbReference type="Pfam" id="PF13470">
    <property type="entry name" value="PIN_3"/>
    <property type="match status" value="1"/>
</dbReference>
<proteinExistence type="predicted"/>
<protein>
    <submittedName>
        <fullName evidence="2">Toxin-antitoxin system toxin component, PIN family</fullName>
    </submittedName>
</protein>
<organism evidence="2 3">
    <name type="scientific">Synechocystis salina LEGE 00031</name>
    <dbReference type="NCBI Taxonomy" id="1828736"/>
    <lineage>
        <taxon>Bacteria</taxon>
        <taxon>Bacillati</taxon>
        <taxon>Cyanobacteriota</taxon>
        <taxon>Cyanophyceae</taxon>
        <taxon>Synechococcales</taxon>
        <taxon>Merismopediaceae</taxon>
        <taxon>Synechocystis</taxon>
    </lineage>
</organism>
<keyword evidence="3" id="KW-1185">Reference proteome</keyword>
<dbReference type="PANTHER" id="PTHR34610">
    <property type="entry name" value="SSL7007 PROTEIN"/>
    <property type="match status" value="1"/>
</dbReference>
<name>A0ABR9VN16_9SYNC</name>
<dbReference type="InterPro" id="IPR002716">
    <property type="entry name" value="PIN_dom"/>
</dbReference>
<evidence type="ECO:0000313" key="2">
    <source>
        <dbReference type="EMBL" id="MBE9252744.1"/>
    </source>
</evidence>
<dbReference type="SMART" id="SM00670">
    <property type="entry name" value="PINc"/>
    <property type="match status" value="1"/>
</dbReference>
<sequence length="136" mass="15300">MKVVLDTNLWLSAWLWQGLPKELIELAKKGEVCSCTSLEILQELKKVLSYRKLQKRLAILSLTSEDILIGMQEIFVIFPIQPLEVPELRDPKDAMVLATAIASQADAIISGDSDLFILETYQNIPILTAKQFLDSL</sequence>
<dbReference type="InterPro" id="IPR002850">
    <property type="entry name" value="PIN_toxin-like"/>
</dbReference>
<gene>
    <name evidence="2" type="ORF">IQ217_02520</name>
</gene>
<accession>A0ABR9VN16</accession>
<evidence type="ECO:0000259" key="1">
    <source>
        <dbReference type="SMART" id="SM00670"/>
    </source>
</evidence>
<dbReference type="NCBIfam" id="TIGR00305">
    <property type="entry name" value="putative toxin-antitoxin system toxin component, PIN family"/>
    <property type="match status" value="1"/>
</dbReference>
<dbReference type="Proteomes" id="UP000658720">
    <property type="component" value="Unassembled WGS sequence"/>
</dbReference>